<evidence type="ECO:0000313" key="3">
    <source>
        <dbReference type="Proteomes" id="UP001162780"/>
    </source>
</evidence>
<keyword evidence="2" id="KW-0489">Methyltransferase</keyword>
<dbReference type="GO" id="GO:0008168">
    <property type="term" value="F:methyltransferase activity"/>
    <property type="evidence" value="ECO:0007669"/>
    <property type="project" value="UniProtKB-KW"/>
</dbReference>
<dbReference type="Proteomes" id="UP001162780">
    <property type="component" value="Chromosome"/>
</dbReference>
<keyword evidence="3" id="KW-1185">Reference proteome</keyword>
<reference evidence="2" key="1">
    <citation type="submission" date="2022-11" db="EMBL/GenBank/DDBJ databases">
        <title>Methylomonas rapida sp. nov., Carotenoid-Producing Obligate Methanotrophs with High Growth Characteristics and Biotechnological Potential.</title>
        <authorList>
            <person name="Tikhonova E.N."/>
            <person name="Suleimanov R.Z."/>
            <person name="Miroshnikov K."/>
            <person name="Oshkin I.Y."/>
            <person name="Belova S.E."/>
            <person name="Danilova O.V."/>
            <person name="Ashikhmin A."/>
            <person name="Konopkin A."/>
            <person name="But S.Y."/>
            <person name="Khmelenina V.N."/>
            <person name="Kuznetsov N."/>
            <person name="Pimenov N.V."/>
            <person name="Dedysh S.N."/>
        </authorList>
    </citation>
    <scope>NUCLEOTIDE SEQUENCE</scope>
    <source>
        <strain evidence="2">MP1</strain>
    </source>
</reference>
<sequence>MKRNFLFALYQTPRGKLLQTMEAQYLKRCITVSCKQNQLQIGGLDWEADFVDCSLYRNYVILDGKNMGCQDALKVNAKAYNLPIQTESMDLVIIPHMLEFDAHRFRTMREVHRVLKPGGELVILSFNPLSLYVRFQFLWDKQKGDSWLAHFMSRARVSDWLKLLNFELLTTAEFGLDTFTITQGQFASPRRGLFSMAYGLKAVKRQYSLIPLTPVTQTKTKLATANFGVEVRTHQIDNLHD</sequence>
<dbReference type="RefSeq" id="WP_255189193.1">
    <property type="nucleotide sequence ID" value="NZ_CP113517.1"/>
</dbReference>
<dbReference type="InterPro" id="IPR029063">
    <property type="entry name" value="SAM-dependent_MTases_sf"/>
</dbReference>
<dbReference type="EMBL" id="CP113517">
    <property type="protein sequence ID" value="WAR44217.1"/>
    <property type="molecule type" value="Genomic_DNA"/>
</dbReference>
<keyword evidence="2" id="KW-0808">Transferase</keyword>
<dbReference type="Pfam" id="PF08241">
    <property type="entry name" value="Methyltransf_11"/>
    <property type="match status" value="1"/>
</dbReference>
<dbReference type="SUPFAM" id="SSF53335">
    <property type="entry name" value="S-adenosyl-L-methionine-dependent methyltransferases"/>
    <property type="match status" value="1"/>
</dbReference>
<evidence type="ECO:0000313" key="2">
    <source>
        <dbReference type="EMBL" id="WAR44217.1"/>
    </source>
</evidence>
<name>A0ABY7GG21_9GAMM</name>
<evidence type="ECO:0000259" key="1">
    <source>
        <dbReference type="Pfam" id="PF08241"/>
    </source>
</evidence>
<organism evidence="2 3">
    <name type="scientific">Methylomonas rapida</name>
    <dbReference type="NCBI Taxonomy" id="2963939"/>
    <lineage>
        <taxon>Bacteria</taxon>
        <taxon>Pseudomonadati</taxon>
        <taxon>Pseudomonadota</taxon>
        <taxon>Gammaproteobacteria</taxon>
        <taxon>Methylococcales</taxon>
        <taxon>Methylococcaceae</taxon>
        <taxon>Methylomonas</taxon>
    </lineage>
</organism>
<dbReference type="InterPro" id="IPR013216">
    <property type="entry name" value="Methyltransf_11"/>
</dbReference>
<feature type="domain" description="Methyltransferase type 11" evidence="1">
    <location>
        <begin position="75"/>
        <end position="123"/>
    </location>
</feature>
<dbReference type="Gene3D" id="3.40.50.150">
    <property type="entry name" value="Vaccinia Virus protein VP39"/>
    <property type="match status" value="1"/>
</dbReference>
<dbReference type="GO" id="GO:0032259">
    <property type="term" value="P:methylation"/>
    <property type="evidence" value="ECO:0007669"/>
    <property type="project" value="UniProtKB-KW"/>
</dbReference>
<accession>A0ABY7GG21</accession>
<proteinExistence type="predicted"/>
<gene>
    <name evidence="2" type="ORF">NM686_017840</name>
</gene>
<protein>
    <submittedName>
        <fullName evidence="2">Class I SAM-dependent methyltransferase</fullName>
    </submittedName>
</protein>